<evidence type="ECO:0000259" key="2">
    <source>
        <dbReference type="PROSITE" id="PS50110"/>
    </source>
</evidence>
<dbReference type="Proteomes" id="UP000271925">
    <property type="component" value="Unassembled WGS sequence"/>
</dbReference>
<dbReference type="PANTHER" id="PTHR44520:SF2">
    <property type="entry name" value="RESPONSE REGULATOR RCP1"/>
    <property type="match status" value="1"/>
</dbReference>
<dbReference type="SMART" id="SM00448">
    <property type="entry name" value="REC"/>
    <property type="match status" value="1"/>
</dbReference>
<name>A0A3P1C7V9_9BACT</name>
<dbReference type="PROSITE" id="PS50110">
    <property type="entry name" value="RESPONSE_REGULATORY"/>
    <property type="match status" value="1"/>
</dbReference>
<dbReference type="AlphaFoldDB" id="A0A3P1C7V9"/>
<dbReference type="InterPro" id="IPR011006">
    <property type="entry name" value="CheY-like_superfamily"/>
</dbReference>
<dbReference type="GO" id="GO:0000160">
    <property type="term" value="P:phosphorelay signal transduction system"/>
    <property type="evidence" value="ECO:0007669"/>
    <property type="project" value="InterPro"/>
</dbReference>
<keyword evidence="1" id="KW-0597">Phosphoprotein</keyword>
<evidence type="ECO:0000313" key="3">
    <source>
        <dbReference type="EMBL" id="RRB09357.1"/>
    </source>
</evidence>
<dbReference type="EMBL" id="RQJO01000004">
    <property type="protein sequence ID" value="RRB09357.1"/>
    <property type="molecule type" value="Genomic_DNA"/>
</dbReference>
<feature type="modified residue" description="4-aspartylphosphate" evidence="1">
    <location>
        <position position="79"/>
    </location>
</feature>
<dbReference type="OrthoDB" id="958605at2"/>
<feature type="domain" description="Response regulatory" evidence="2">
    <location>
        <begin position="22"/>
        <end position="146"/>
    </location>
</feature>
<comment type="caution">
    <text evidence="3">The sequence shown here is derived from an EMBL/GenBank/DDBJ whole genome shotgun (WGS) entry which is preliminary data.</text>
</comment>
<dbReference type="Gene3D" id="3.40.50.2300">
    <property type="match status" value="1"/>
</dbReference>
<proteinExistence type="predicted"/>
<protein>
    <submittedName>
        <fullName evidence="3">Response regulator</fullName>
    </submittedName>
</protein>
<accession>A0A3P1C7V9</accession>
<organism evidence="3 4">
    <name type="scientific">Larkinella rosea</name>
    <dbReference type="NCBI Taxonomy" id="2025312"/>
    <lineage>
        <taxon>Bacteria</taxon>
        <taxon>Pseudomonadati</taxon>
        <taxon>Bacteroidota</taxon>
        <taxon>Cytophagia</taxon>
        <taxon>Cytophagales</taxon>
        <taxon>Spirosomataceae</taxon>
        <taxon>Larkinella</taxon>
    </lineage>
</organism>
<dbReference type="InterPro" id="IPR052893">
    <property type="entry name" value="TCS_response_regulator"/>
</dbReference>
<dbReference type="InterPro" id="IPR001789">
    <property type="entry name" value="Sig_transdc_resp-reg_receiver"/>
</dbReference>
<reference evidence="3 4" key="1">
    <citation type="submission" date="2018-11" db="EMBL/GenBank/DDBJ databases">
        <authorList>
            <person name="Zhou Z."/>
            <person name="Wang G."/>
        </authorList>
    </citation>
    <scope>NUCLEOTIDE SEQUENCE [LARGE SCALE GENOMIC DNA]</scope>
    <source>
        <strain evidence="3 4">KCTC52004</strain>
    </source>
</reference>
<dbReference type="PANTHER" id="PTHR44520">
    <property type="entry name" value="RESPONSE REGULATOR RCP1-RELATED"/>
    <property type="match status" value="1"/>
</dbReference>
<dbReference type="Pfam" id="PF00072">
    <property type="entry name" value="Response_reg"/>
    <property type="match status" value="1"/>
</dbReference>
<dbReference type="RefSeq" id="WP_124868836.1">
    <property type="nucleotide sequence ID" value="NZ_RQJO01000004.1"/>
</dbReference>
<dbReference type="SUPFAM" id="SSF52172">
    <property type="entry name" value="CheY-like"/>
    <property type="match status" value="1"/>
</dbReference>
<evidence type="ECO:0000256" key="1">
    <source>
        <dbReference type="PROSITE-ProRule" id="PRU00169"/>
    </source>
</evidence>
<keyword evidence="4" id="KW-1185">Reference proteome</keyword>
<evidence type="ECO:0000313" key="4">
    <source>
        <dbReference type="Proteomes" id="UP000271925"/>
    </source>
</evidence>
<sequence>MAIAIQKLKFRSSHQRSVVKGKILVVEDSADQWTILQKAFKQVNPHLQLIRAEDMQELAALLQESIGTQTGLPWLILLDLYLPRRHDGWQMLETIQHSAPSDIPVFILTSSTDLEGVIDAFQQGIRCYLIKPKTLPDWLECCNVLNDYLEGRRL</sequence>
<gene>
    <name evidence="3" type="ORF">EHT25_00150</name>
</gene>